<dbReference type="InterPro" id="IPR024079">
    <property type="entry name" value="MetalloPept_cat_dom_sf"/>
</dbReference>
<protein>
    <submittedName>
        <fullName evidence="1">Uncharacterized protein</fullName>
    </submittedName>
</protein>
<reference evidence="1" key="3">
    <citation type="submission" date="2023-05" db="EMBL/GenBank/DDBJ databases">
        <authorList>
            <person name="Smith C.H."/>
        </authorList>
    </citation>
    <scope>NUCLEOTIDE SEQUENCE</scope>
    <source>
        <strain evidence="1">CHS0354</strain>
        <tissue evidence="1">Mantle</tissue>
    </source>
</reference>
<reference evidence="1" key="2">
    <citation type="journal article" date="2021" name="Genome Biol. Evol.">
        <title>Developing a high-quality reference genome for a parasitic bivalve with doubly uniparental inheritance (Bivalvia: Unionida).</title>
        <authorList>
            <person name="Smith C.H."/>
        </authorList>
    </citation>
    <scope>NUCLEOTIDE SEQUENCE</scope>
    <source>
        <strain evidence="1">CHS0354</strain>
        <tissue evidence="1">Mantle</tissue>
    </source>
</reference>
<dbReference type="Proteomes" id="UP001195483">
    <property type="component" value="Unassembled WGS sequence"/>
</dbReference>
<dbReference type="EMBL" id="JAEAOA010000907">
    <property type="protein sequence ID" value="KAK3580369.1"/>
    <property type="molecule type" value="Genomic_DNA"/>
</dbReference>
<reference evidence="1" key="1">
    <citation type="journal article" date="2021" name="Genome Biol. Evol.">
        <title>A High-Quality Reference Genome for a Parasitic Bivalve with Doubly Uniparental Inheritance (Bivalvia: Unionida).</title>
        <authorList>
            <person name="Smith C.H."/>
        </authorList>
    </citation>
    <scope>NUCLEOTIDE SEQUENCE</scope>
    <source>
        <strain evidence="1">CHS0354</strain>
    </source>
</reference>
<sequence length="183" mass="20347">MQIGDEIYALRPAEGDVTSSNSFEVAGLPGKRYLLQNMANIGNEHSVEYKDAKTVDDKYFNQIGIDQRLHGQIVTSSGNIAAFDNRVEPSDAINSDRSGGKDKPRSPTEKYYVDVAVLVDASTWNLFHSTVQVSNILKKKAAVKRKIRQFFSHVFNSVNQLYKGIDDPSLSISVTLSAFIIFQ</sequence>
<name>A0AAE0RVP7_9BIVA</name>
<dbReference type="AlphaFoldDB" id="A0AAE0RVP7"/>
<comment type="caution">
    <text evidence="1">The sequence shown here is derived from an EMBL/GenBank/DDBJ whole genome shotgun (WGS) entry which is preliminary data.</text>
</comment>
<keyword evidence="2" id="KW-1185">Reference proteome</keyword>
<organism evidence="1 2">
    <name type="scientific">Potamilus streckersoni</name>
    <dbReference type="NCBI Taxonomy" id="2493646"/>
    <lineage>
        <taxon>Eukaryota</taxon>
        <taxon>Metazoa</taxon>
        <taxon>Spiralia</taxon>
        <taxon>Lophotrochozoa</taxon>
        <taxon>Mollusca</taxon>
        <taxon>Bivalvia</taxon>
        <taxon>Autobranchia</taxon>
        <taxon>Heteroconchia</taxon>
        <taxon>Palaeoheterodonta</taxon>
        <taxon>Unionida</taxon>
        <taxon>Unionoidea</taxon>
        <taxon>Unionidae</taxon>
        <taxon>Ambleminae</taxon>
        <taxon>Lampsilini</taxon>
        <taxon>Potamilus</taxon>
    </lineage>
</organism>
<evidence type="ECO:0000313" key="1">
    <source>
        <dbReference type="EMBL" id="KAK3580369.1"/>
    </source>
</evidence>
<gene>
    <name evidence="1" type="ORF">CHS0354_014847</name>
</gene>
<evidence type="ECO:0000313" key="2">
    <source>
        <dbReference type="Proteomes" id="UP001195483"/>
    </source>
</evidence>
<feature type="non-terminal residue" evidence="1">
    <location>
        <position position="1"/>
    </location>
</feature>
<proteinExistence type="predicted"/>
<dbReference type="GO" id="GO:0008237">
    <property type="term" value="F:metallopeptidase activity"/>
    <property type="evidence" value="ECO:0007669"/>
    <property type="project" value="InterPro"/>
</dbReference>
<accession>A0AAE0RVP7</accession>
<dbReference type="Gene3D" id="3.40.390.10">
    <property type="entry name" value="Collagenase (Catalytic Domain)"/>
    <property type="match status" value="1"/>
</dbReference>